<keyword evidence="3" id="KW-1185">Reference proteome</keyword>
<reference evidence="2 3" key="1">
    <citation type="submission" date="2018-12" db="EMBL/GenBank/DDBJ databases">
        <title>Bacillus ochoae sp. nov., Paenibacillus whitsoniae sp. nov., Paenibacillus spiritus sp. nov. Isolated from the Mars Exploration Rover during spacecraft assembly.</title>
        <authorList>
            <person name="Seuylemezian A."/>
            <person name="Vaishampayan P."/>
        </authorList>
    </citation>
    <scope>NUCLEOTIDE SEQUENCE [LARGE SCALE GENOMIC DNA]</scope>
    <source>
        <strain evidence="2 3">MER 54</strain>
    </source>
</reference>
<dbReference type="InterPro" id="IPR005302">
    <property type="entry name" value="MoCF_Sase_C"/>
</dbReference>
<dbReference type="AlphaFoldDB" id="A0A3S0BS57"/>
<proteinExistence type="predicted"/>
<dbReference type="PANTHER" id="PTHR36930:SF1">
    <property type="entry name" value="MOSC DOMAIN-CONTAINING PROTEIN"/>
    <property type="match status" value="1"/>
</dbReference>
<feature type="domain" description="MOSC" evidence="1">
    <location>
        <begin position="22"/>
        <end position="178"/>
    </location>
</feature>
<dbReference type="PANTHER" id="PTHR36930">
    <property type="entry name" value="METAL-SULFUR CLUSTER BIOSYNTHESIS PROTEINS YUAD-RELATED"/>
    <property type="match status" value="1"/>
</dbReference>
<sequence length="179" mass="19970">MVMELVGRIEAVCIADGETFLTRDLDEIELKFGGMEGDRHFGLLAKAGVRQPMYKRGQEIMNRRQLSLVSVEELREIAERIGVPEVKGEWLGANLVVSGIPELTKLPMGLRFMLPSGAGIVLEGENEPCSGPGRIIAEHYGDKLLTKLFIQQAQQKRGLVGYVERPGLIRRGDLFRILR</sequence>
<comment type="caution">
    <text evidence="2">The sequence shown here is derived from an EMBL/GenBank/DDBJ whole genome shotgun (WGS) entry which is preliminary data.</text>
</comment>
<dbReference type="InterPro" id="IPR052716">
    <property type="entry name" value="MOSC_domain"/>
</dbReference>
<organism evidence="2 3">
    <name type="scientific">Paenibacillus whitsoniae</name>
    <dbReference type="NCBI Taxonomy" id="2496558"/>
    <lineage>
        <taxon>Bacteria</taxon>
        <taxon>Bacillati</taxon>
        <taxon>Bacillota</taxon>
        <taxon>Bacilli</taxon>
        <taxon>Bacillales</taxon>
        <taxon>Paenibacillaceae</taxon>
        <taxon>Paenibacillus</taxon>
    </lineage>
</organism>
<gene>
    <name evidence="2" type="ORF">EJQ19_24065</name>
</gene>
<dbReference type="OrthoDB" id="9808413at2"/>
<dbReference type="Proteomes" id="UP000276128">
    <property type="component" value="Unassembled WGS sequence"/>
</dbReference>
<dbReference type="GO" id="GO:0030170">
    <property type="term" value="F:pyridoxal phosphate binding"/>
    <property type="evidence" value="ECO:0007669"/>
    <property type="project" value="InterPro"/>
</dbReference>
<dbReference type="Gene3D" id="2.40.33.20">
    <property type="entry name" value="PK beta-barrel domain-like"/>
    <property type="match status" value="1"/>
</dbReference>
<evidence type="ECO:0000313" key="3">
    <source>
        <dbReference type="Proteomes" id="UP000276128"/>
    </source>
</evidence>
<dbReference type="GO" id="GO:0003824">
    <property type="term" value="F:catalytic activity"/>
    <property type="evidence" value="ECO:0007669"/>
    <property type="project" value="InterPro"/>
</dbReference>
<protein>
    <submittedName>
        <fullName evidence="2">MOSC domain-containing protein</fullName>
    </submittedName>
</protein>
<dbReference type="GO" id="GO:0030151">
    <property type="term" value="F:molybdenum ion binding"/>
    <property type="evidence" value="ECO:0007669"/>
    <property type="project" value="InterPro"/>
</dbReference>
<name>A0A3S0BS57_9BACL</name>
<dbReference type="PROSITE" id="PS51340">
    <property type="entry name" value="MOSC"/>
    <property type="match status" value="1"/>
</dbReference>
<evidence type="ECO:0000313" key="2">
    <source>
        <dbReference type="EMBL" id="RTE05809.1"/>
    </source>
</evidence>
<dbReference type="InterPro" id="IPR011037">
    <property type="entry name" value="Pyrv_Knase-like_insert_dom_sf"/>
</dbReference>
<dbReference type="EMBL" id="RXHU01000078">
    <property type="protein sequence ID" value="RTE05809.1"/>
    <property type="molecule type" value="Genomic_DNA"/>
</dbReference>
<evidence type="ECO:0000259" key="1">
    <source>
        <dbReference type="PROSITE" id="PS51340"/>
    </source>
</evidence>
<accession>A0A3S0BS57</accession>
<dbReference type="Pfam" id="PF03473">
    <property type="entry name" value="MOSC"/>
    <property type="match status" value="1"/>
</dbReference>
<dbReference type="SUPFAM" id="SSF50800">
    <property type="entry name" value="PK beta-barrel domain-like"/>
    <property type="match status" value="1"/>
</dbReference>